<evidence type="ECO:0000313" key="3">
    <source>
        <dbReference type="EMBL" id="MEQ2190811.1"/>
    </source>
</evidence>
<sequence length="143" mass="16822">GEKECLNSETAELKQKVRYLQDQLVPLSKQREYQEKEIQRLNRVKIFEEDFRKERSDRERMNEEKEDLRRQVERLQGQITNLTNQNMFGFNSKLCVLFGQGFPWQMSFSQPRGARAVGESSRPPPENAGKDHGYICLQTQLAL</sequence>
<comment type="caution">
    <text evidence="3">The sequence shown here is derived from an EMBL/GenBank/DDBJ whole genome shotgun (WGS) entry which is preliminary data.</text>
</comment>
<evidence type="ECO:0000256" key="1">
    <source>
        <dbReference type="ARBA" id="ARBA00023054"/>
    </source>
</evidence>
<evidence type="ECO:0008006" key="5">
    <source>
        <dbReference type="Google" id="ProtNLM"/>
    </source>
</evidence>
<dbReference type="PANTHER" id="PTHR31882:SF3">
    <property type="entry name" value="TNFAIP3-INTERACTING PROTEIN 1"/>
    <property type="match status" value="1"/>
</dbReference>
<evidence type="ECO:0000256" key="2">
    <source>
        <dbReference type="SAM" id="Coils"/>
    </source>
</evidence>
<dbReference type="Proteomes" id="UP001434883">
    <property type="component" value="Unassembled WGS sequence"/>
</dbReference>
<dbReference type="PANTHER" id="PTHR31882">
    <property type="entry name" value="TNFAIP3-INTERACTING PROTEIN COILED COIL FAMILY MEMBER"/>
    <property type="match status" value="1"/>
</dbReference>
<feature type="coiled-coil region" evidence="2">
    <location>
        <begin position="3"/>
        <end position="85"/>
    </location>
</feature>
<keyword evidence="1 2" id="KW-0175">Coiled coil</keyword>
<name>A0ABV0Q4U3_9TELE</name>
<accession>A0ABV0Q4U3</accession>
<protein>
    <recommendedName>
        <fullName evidence="5">TNFAIP3 interacting protein 3</fullName>
    </recommendedName>
</protein>
<dbReference type="EMBL" id="JAHRIN010000234">
    <property type="protein sequence ID" value="MEQ2190811.1"/>
    <property type="molecule type" value="Genomic_DNA"/>
</dbReference>
<proteinExistence type="predicted"/>
<keyword evidence="4" id="KW-1185">Reference proteome</keyword>
<organism evidence="3 4">
    <name type="scientific">Xenoophorus captivus</name>
    <dbReference type="NCBI Taxonomy" id="1517983"/>
    <lineage>
        <taxon>Eukaryota</taxon>
        <taxon>Metazoa</taxon>
        <taxon>Chordata</taxon>
        <taxon>Craniata</taxon>
        <taxon>Vertebrata</taxon>
        <taxon>Euteleostomi</taxon>
        <taxon>Actinopterygii</taxon>
        <taxon>Neopterygii</taxon>
        <taxon>Teleostei</taxon>
        <taxon>Neoteleostei</taxon>
        <taxon>Acanthomorphata</taxon>
        <taxon>Ovalentaria</taxon>
        <taxon>Atherinomorphae</taxon>
        <taxon>Cyprinodontiformes</taxon>
        <taxon>Goodeidae</taxon>
        <taxon>Xenoophorus</taxon>
    </lineage>
</organism>
<feature type="non-terminal residue" evidence="3">
    <location>
        <position position="1"/>
    </location>
</feature>
<gene>
    <name evidence="3" type="ORF">XENOCAPTIV_010953</name>
</gene>
<evidence type="ECO:0000313" key="4">
    <source>
        <dbReference type="Proteomes" id="UP001434883"/>
    </source>
</evidence>
<reference evidence="3 4" key="1">
    <citation type="submission" date="2021-06" db="EMBL/GenBank/DDBJ databases">
        <authorList>
            <person name="Palmer J.M."/>
        </authorList>
    </citation>
    <scope>NUCLEOTIDE SEQUENCE [LARGE SCALE GENOMIC DNA]</scope>
    <source>
        <strain evidence="3 4">XC_2019</strain>
        <tissue evidence="3">Muscle</tissue>
    </source>
</reference>
<dbReference type="Gene3D" id="1.20.5.990">
    <property type="entry name" value="Nemo cc2-lz domain - 1d5 darpin complex"/>
    <property type="match status" value="1"/>
</dbReference>